<dbReference type="Pfam" id="PF02148">
    <property type="entry name" value="zf-UBP"/>
    <property type="match status" value="1"/>
</dbReference>
<dbReference type="GO" id="GO:0016567">
    <property type="term" value="P:protein ubiquitination"/>
    <property type="evidence" value="ECO:0007669"/>
    <property type="project" value="TreeGrafter"/>
</dbReference>
<dbReference type="SMART" id="SM00290">
    <property type="entry name" value="ZnF_UBP"/>
    <property type="match status" value="1"/>
</dbReference>
<dbReference type="EMBL" id="JH767158">
    <property type="protein sequence ID" value="EQC33623.1"/>
    <property type="molecule type" value="Genomic_DNA"/>
</dbReference>
<dbReference type="OrthoDB" id="273556at2759"/>
<evidence type="ECO:0000313" key="9">
    <source>
        <dbReference type="Proteomes" id="UP000030762"/>
    </source>
</evidence>
<evidence type="ECO:0000256" key="4">
    <source>
        <dbReference type="PROSITE-ProRule" id="PRU00502"/>
    </source>
</evidence>
<dbReference type="SUPFAM" id="SSF54928">
    <property type="entry name" value="RNA-binding domain, RBD"/>
    <property type="match status" value="1"/>
</dbReference>
<dbReference type="InterPro" id="IPR035979">
    <property type="entry name" value="RBD_domain_sf"/>
</dbReference>
<keyword evidence="9" id="KW-1185">Reference proteome</keyword>
<dbReference type="Pfam" id="PF07576">
    <property type="entry name" value="BRAP2"/>
    <property type="match status" value="1"/>
</dbReference>
<dbReference type="Proteomes" id="UP000030762">
    <property type="component" value="Unassembled WGS sequence"/>
</dbReference>
<organism evidence="8 9">
    <name type="scientific">Saprolegnia diclina (strain VS20)</name>
    <dbReference type="NCBI Taxonomy" id="1156394"/>
    <lineage>
        <taxon>Eukaryota</taxon>
        <taxon>Sar</taxon>
        <taxon>Stramenopiles</taxon>
        <taxon>Oomycota</taxon>
        <taxon>Saprolegniomycetes</taxon>
        <taxon>Saprolegniales</taxon>
        <taxon>Saprolegniaceae</taxon>
        <taxon>Saprolegnia</taxon>
    </lineage>
</organism>
<dbReference type="CDD" id="cd16457">
    <property type="entry name" value="RING-H2_BRAP2"/>
    <property type="match status" value="1"/>
</dbReference>
<dbReference type="InterPro" id="IPR001607">
    <property type="entry name" value="Znf_UBP"/>
</dbReference>
<dbReference type="SUPFAM" id="SSF57850">
    <property type="entry name" value="RING/U-box"/>
    <property type="match status" value="1"/>
</dbReference>
<name>T0RMQ6_SAPDV</name>
<keyword evidence="3" id="KW-0862">Zinc</keyword>
<dbReference type="Pfam" id="PF13639">
    <property type="entry name" value="zf-RING_2"/>
    <property type="match status" value="1"/>
</dbReference>
<dbReference type="PROSITE" id="PS50089">
    <property type="entry name" value="ZF_RING_2"/>
    <property type="match status" value="1"/>
</dbReference>
<keyword evidence="5" id="KW-0175">Coiled coil</keyword>
<evidence type="ECO:0000256" key="3">
    <source>
        <dbReference type="ARBA" id="ARBA00022833"/>
    </source>
</evidence>
<dbReference type="GO" id="GO:0007265">
    <property type="term" value="P:Ras protein signal transduction"/>
    <property type="evidence" value="ECO:0007669"/>
    <property type="project" value="TreeGrafter"/>
</dbReference>
<protein>
    <recommendedName>
        <fullName evidence="10">BRCA1-associated protein</fullName>
    </recommendedName>
</protein>
<dbReference type="Gene3D" id="3.30.40.10">
    <property type="entry name" value="Zinc/RING finger domain, C3HC4 (zinc finger)"/>
    <property type="match status" value="2"/>
</dbReference>
<evidence type="ECO:0000256" key="1">
    <source>
        <dbReference type="ARBA" id="ARBA00022723"/>
    </source>
</evidence>
<evidence type="ECO:0008006" key="10">
    <source>
        <dbReference type="Google" id="ProtNLM"/>
    </source>
</evidence>
<dbReference type="OMA" id="RFNSIEP"/>
<dbReference type="GO" id="GO:0005737">
    <property type="term" value="C:cytoplasm"/>
    <property type="evidence" value="ECO:0007669"/>
    <property type="project" value="TreeGrafter"/>
</dbReference>
<dbReference type="PANTHER" id="PTHR24007">
    <property type="entry name" value="BRCA1-ASSOCIATED PROTEIN"/>
    <property type="match status" value="1"/>
</dbReference>
<dbReference type="AlphaFoldDB" id="T0RMQ6"/>
<dbReference type="PANTHER" id="PTHR24007:SF7">
    <property type="entry name" value="BRCA1-ASSOCIATED PROTEIN"/>
    <property type="match status" value="1"/>
</dbReference>
<dbReference type="GO" id="GO:0008270">
    <property type="term" value="F:zinc ion binding"/>
    <property type="evidence" value="ECO:0007669"/>
    <property type="project" value="UniProtKB-KW"/>
</dbReference>
<evidence type="ECO:0000256" key="2">
    <source>
        <dbReference type="ARBA" id="ARBA00022771"/>
    </source>
</evidence>
<dbReference type="InterPro" id="IPR011422">
    <property type="entry name" value="BRAP2/ETP1_RRM"/>
</dbReference>
<dbReference type="InterPro" id="IPR001841">
    <property type="entry name" value="Znf_RING"/>
</dbReference>
<dbReference type="PROSITE" id="PS50271">
    <property type="entry name" value="ZF_UBP"/>
    <property type="match status" value="1"/>
</dbReference>
<evidence type="ECO:0000259" key="6">
    <source>
        <dbReference type="PROSITE" id="PS50089"/>
    </source>
</evidence>
<evidence type="ECO:0000256" key="5">
    <source>
        <dbReference type="SAM" id="Coils"/>
    </source>
</evidence>
<dbReference type="InterPro" id="IPR047243">
    <property type="entry name" value="RING-H2_BRAP2"/>
</dbReference>
<feature type="coiled-coil region" evidence="5">
    <location>
        <begin position="384"/>
        <end position="446"/>
    </location>
</feature>
<dbReference type="STRING" id="1156394.T0RMQ6"/>
<sequence length="505" mass="57557">MATFHVRLNMEDADDDGDSTTTMAFEVGNPRVEVLTGRLRLFRSMPHHARHEETKDDDEGSDQWLHLSTNAILEMNLTLLGFVSLPLHVGPLELLEFTQAFRDEIVLMRLLRDANPRHPTRMALVQFASAAKAAQFYEAFNGTRFNSIEPERCKLVFVRCIEFVRSAHPPSAGPLPRVNGHLVANGMLPAFNDDGLRCDAPDGHVEIPTCPVCLDRLDTSVSGVLTTLCNHTFHCDCLFGWEGSSCPVCRYSHGDMVSTCEVCETTEHLWICLICGHIGCGRYSNEHAKKHYQDTMHTYSLELETQRVWDYAGDGYVHRLIMNKQDGKCVEFPNPNAHASMDDEASDEHLKLEKLAAEYNHLLTSQLEEQRLYYERRMGDATERRALDHERKSLKRQNEALAKKTAQLEEELVFVRELNKSLIENQASWKERVKCAEDKVQTLERSTQARVDDLESQIKDLMFYLDTQNKVEHSVHKREIQDGAISVIAPEADVKPKAKRPSKKR</sequence>
<feature type="domain" description="UBP-type" evidence="7">
    <location>
        <begin position="244"/>
        <end position="336"/>
    </location>
</feature>
<proteinExistence type="predicted"/>
<dbReference type="InParanoid" id="T0RMQ6"/>
<evidence type="ECO:0000259" key="7">
    <source>
        <dbReference type="PROSITE" id="PS50271"/>
    </source>
</evidence>
<feature type="domain" description="RING-type" evidence="6">
    <location>
        <begin position="210"/>
        <end position="250"/>
    </location>
</feature>
<gene>
    <name evidence="8" type="ORF">SDRG_08728</name>
</gene>
<dbReference type="InterPro" id="IPR013083">
    <property type="entry name" value="Znf_RING/FYVE/PHD"/>
</dbReference>
<dbReference type="GeneID" id="19949455"/>
<reference evidence="8 9" key="1">
    <citation type="submission" date="2012-04" db="EMBL/GenBank/DDBJ databases">
        <title>The Genome Sequence of Saprolegnia declina VS20.</title>
        <authorList>
            <consortium name="The Broad Institute Genome Sequencing Platform"/>
            <person name="Russ C."/>
            <person name="Nusbaum C."/>
            <person name="Tyler B."/>
            <person name="van West P."/>
            <person name="Dieguez-Uribeondo J."/>
            <person name="de Bruijn I."/>
            <person name="Tripathy S."/>
            <person name="Jiang R."/>
            <person name="Young S.K."/>
            <person name="Zeng Q."/>
            <person name="Gargeya S."/>
            <person name="Fitzgerald M."/>
            <person name="Haas B."/>
            <person name="Abouelleil A."/>
            <person name="Alvarado L."/>
            <person name="Arachchi H.M."/>
            <person name="Berlin A."/>
            <person name="Chapman S.B."/>
            <person name="Goldberg J."/>
            <person name="Griggs A."/>
            <person name="Gujja S."/>
            <person name="Hansen M."/>
            <person name="Howarth C."/>
            <person name="Imamovic A."/>
            <person name="Larimer J."/>
            <person name="McCowen C."/>
            <person name="Montmayeur A."/>
            <person name="Murphy C."/>
            <person name="Neiman D."/>
            <person name="Pearson M."/>
            <person name="Priest M."/>
            <person name="Roberts A."/>
            <person name="Saif S."/>
            <person name="Shea T."/>
            <person name="Sisk P."/>
            <person name="Sykes S."/>
            <person name="Wortman J."/>
            <person name="Nusbaum C."/>
            <person name="Birren B."/>
        </authorList>
    </citation>
    <scope>NUCLEOTIDE SEQUENCE [LARGE SCALE GENOMIC DNA]</scope>
    <source>
        <strain evidence="8 9">VS20</strain>
    </source>
</reference>
<keyword evidence="2 4" id="KW-0863">Zinc-finger</keyword>
<dbReference type="RefSeq" id="XP_008612846.1">
    <property type="nucleotide sequence ID" value="XM_008614624.1"/>
</dbReference>
<dbReference type="VEuPathDB" id="FungiDB:SDRG_08728"/>
<keyword evidence="1" id="KW-0479">Metal-binding</keyword>
<dbReference type="eggNOG" id="KOG0804">
    <property type="taxonomic scope" value="Eukaryota"/>
</dbReference>
<accession>T0RMQ6</accession>
<dbReference type="GO" id="GO:0003676">
    <property type="term" value="F:nucleic acid binding"/>
    <property type="evidence" value="ECO:0007669"/>
    <property type="project" value="InterPro"/>
</dbReference>
<dbReference type="GO" id="GO:0061630">
    <property type="term" value="F:ubiquitin protein ligase activity"/>
    <property type="evidence" value="ECO:0007669"/>
    <property type="project" value="TreeGrafter"/>
</dbReference>
<evidence type="ECO:0000313" key="8">
    <source>
        <dbReference type="EMBL" id="EQC33623.1"/>
    </source>
</evidence>
<dbReference type="SMART" id="SM00184">
    <property type="entry name" value="RING"/>
    <property type="match status" value="1"/>
</dbReference>